<dbReference type="Pfam" id="PF22003">
    <property type="entry name" value="MrkDrd"/>
    <property type="match status" value="1"/>
</dbReference>
<dbReference type="EMBL" id="AEJF01000088">
    <property type="protein sequence ID" value="KLU25621.1"/>
    <property type="molecule type" value="Genomic_DNA"/>
</dbReference>
<feature type="domain" description="MrkD-like receptor binding" evidence="1">
    <location>
        <begin position="80"/>
        <end position="200"/>
    </location>
</feature>
<comment type="caution">
    <text evidence="2">The sequence shown here is derived from an EMBL/GenBank/DDBJ whole genome shotgun (WGS) entry which is preliminary data.</text>
</comment>
<dbReference type="Proteomes" id="UP000035963">
    <property type="component" value="Unassembled WGS sequence"/>
</dbReference>
<organism evidence="2 3">
    <name type="scientific">Caballeronia mineralivorans PML1(12)</name>
    <dbReference type="NCBI Taxonomy" id="908627"/>
    <lineage>
        <taxon>Bacteria</taxon>
        <taxon>Pseudomonadati</taxon>
        <taxon>Pseudomonadota</taxon>
        <taxon>Betaproteobacteria</taxon>
        <taxon>Burkholderiales</taxon>
        <taxon>Burkholderiaceae</taxon>
        <taxon>Caballeronia</taxon>
    </lineage>
</organism>
<dbReference type="InterPro" id="IPR054160">
    <property type="entry name" value="MrkD_recept-bd"/>
</dbReference>
<sequence>MYSAEMMAMHKLRDLTAEGAAEGRGNVKNTRLHLRLVFSLFRYLSVLAAAGFSGAPLAHAGCVASDGKPRPVMLLPSASISASPNVTVGEILGSVRVAAVQDIPFTCTGTANTLEIRLTRSEAAVPDLKDVYPTSVAGVGMRVSAGGGSFAGIDDAPRPVPYKVVLMPQARHLTGFALRIDFIKTGPVQDGFLAAGPLASVMVGGTELLEVDIPAGAVAFTSSVCDAVHVGGSVAAGVGTAGAFTQESIVVRAGCNPSVVAVVQLGQPYLYGDTPLVRYPAITRASAANPDSDRQEHAWSSAVGNGPSAFAGSTSAFGAGNLGESALGRSARSSSFHP</sequence>
<dbReference type="Gene3D" id="2.60.40.3310">
    <property type="match status" value="1"/>
</dbReference>
<protein>
    <recommendedName>
        <fullName evidence="1">MrkD-like receptor binding domain-containing protein</fullName>
    </recommendedName>
</protein>
<dbReference type="AlphaFoldDB" id="A0A0J1CZ45"/>
<evidence type="ECO:0000259" key="1">
    <source>
        <dbReference type="Pfam" id="PF22003"/>
    </source>
</evidence>
<name>A0A0J1CZ45_9BURK</name>
<evidence type="ECO:0000313" key="3">
    <source>
        <dbReference type="Proteomes" id="UP000035963"/>
    </source>
</evidence>
<evidence type="ECO:0000313" key="2">
    <source>
        <dbReference type="EMBL" id="KLU25621.1"/>
    </source>
</evidence>
<keyword evidence="3" id="KW-1185">Reference proteome</keyword>
<accession>A0A0J1CZ45</accession>
<gene>
    <name evidence="2" type="ORF">EOS_13640</name>
</gene>
<proteinExistence type="predicted"/>
<reference evidence="2 3" key="1">
    <citation type="journal article" date="2015" name="Genome Announc.">
        <title>Draft Genome Sequence of Burkholderia sp. Strain PML1(12), an Ectomycorrhizosphere-Inhabiting Bacterium with Effective Mineral-Weathering Ability.</title>
        <authorList>
            <person name="Uroz S."/>
            <person name="Oger P."/>
        </authorList>
    </citation>
    <scope>NUCLEOTIDE SEQUENCE [LARGE SCALE GENOMIC DNA]</scope>
    <source>
        <strain evidence="3">PML1(12)</strain>
    </source>
</reference>
<dbReference type="PATRIC" id="fig|908627.4.peg.3038"/>